<feature type="domain" description="NPHP4 Ig-like" evidence="2">
    <location>
        <begin position="1035"/>
        <end position="1143"/>
    </location>
</feature>
<feature type="domain" description="NPHP4 C2-like" evidence="1">
    <location>
        <begin position="636"/>
        <end position="865"/>
    </location>
</feature>
<dbReference type="GO" id="GO:0036064">
    <property type="term" value="C:ciliary basal body"/>
    <property type="evidence" value="ECO:0007669"/>
    <property type="project" value="TreeGrafter"/>
</dbReference>
<dbReference type="InterPro" id="IPR058765">
    <property type="entry name" value="NPHP4_C2-like"/>
</dbReference>
<dbReference type="Proteomes" id="UP000822476">
    <property type="component" value="Unassembled WGS sequence"/>
</dbReference>
<accession>A0A8S9YKT8</accession>
<dbReference type="GO" id="GO:1904491">
    <property type="term" value="P:protein localization to ciliary transition zone"/>
    <property type="evidence" value="ECO:0007669"/>
    <property type="project" value="TreeGrafter"/>
</dbReference>
<protein>
    <submittedName>
        <fullName evidence="3">Uncharacterized protein</fullName>
    </submittedName>
</protein>
<dbReference type="InterPro" id="IPR058687">
    <property type="entry name" value="Ig_NPHP4_1st"/>
</dbReference>
<dbReference type="PANTHER" id="PTHR31043">
    <property type="entry name" value="NEPHROCYSTIN-4"/>
    <property type="match status" value="1"/>
</dbReference>
<dbReference type="InterPro" id="IPR029775">
    <property type="entry name" value="NPHP4"/>
</dbReference>
<dbReference type="GO" id="GO:0090090">
    <property type="term" value="P:negative regulation of canonical Wnt signaling pathway"/>
    <property type="evidence" value="ECO:0007669"/>
    <property type="project" value="InterPro"/>
</dbReference>
<reference evidence="3" key="1">
    <citation type="submission" date="2019-07" db="EMBL/GenBank/DDBJ databases">
        <title>Annotation for the trematode Paragonimus miyazaki's.</title>
        <authorList>
            <person name="Choi Y.-J."/>
        </authorList>
    </citation>
    <scope>NUCLEOTIDE SEQUENCE</scope>
    <source>
        <strain evidence="3">Japan</strain>
    </source>
</reference>
<dbReference type="GO" id="GO:0097730">
    <property type="term" value="C:non-motile cilium"/>
    <property type="evidence" value="ECO:0007669"/>
    <property type="project" value="InterPro"/>
</dbReference>
<dbReference type="Pfam" id="PF26190">
    <property type="entry name" value="Ig_NPHP4_1st"/>
    <property type="match status" value="1"/>
</dbReference>
<dbReference type="Pfam" id="PF26186">
    <property type="entry name" value="NPHP4_C2_3rd"/>
    <property type="match status" value="1"/>
</dbReference>
<sequence length="1185" mass="132817">MWNPLVFPKQADSDEDEEQVQCFKLLLKYADIPLPNSASEVLFSKVIPKITDSEAANSKFLLGLYVVDTKSMEVMHRCSFSGYLKIVNLSKELLRGTLEETFYICIPAGQKGSNCIVSLIAENNSRSWELGWASIDLSDISTDIRPFIPGSMRAMFLLVKHFDQNLRSSSENFCMHYKLEHHSSLEKCVHLIPENKIIPASQKIPGIYLKEGLTGDSVEMFRKVYLEDIRISMKFSELSNFEEELCRTILTDSGIRANRSRTTTPGSLIVIERRLKVFYHNRFKVIEPIPVVYLDLYSTSFVTRNISRPRKSLKCARLTQNLDIKNVSSEDICLTARNPAQLSVPVDPGVAIVFVLEYVLGEATSTRRDSNSDLVRQVSTAFTVRWGSYSLFTNPEVLDKEECVVKIHVPLQGTPDKLVTFNETDVNNSQSPLYNFDAYEKQLCCTFCPDGTLCFREETKSALKFTLSGTVSVGHRSQIVQNEILTNTTQSVTQSEPPIPVNQTFPVCHEVRRFSEATTPLKRSSLKLDVDPSERPQTLLSPALETVSMPVDSSQAATQFALYNQWLQHTMSAQLCIAPQLARTAMAPFIGGSSGPVFYEPIQPALIPRYALADQSSGAPLNIATRVQCGTGLSRAAYARLYSAGVPEIKADNGEPAQIVSPQEDVDPVKIFSYKKEAVDGLCVNEIVLQFLAYSTVQTSPNNVQAPEEIYFTFQFYRFPQITTEKVKCGKELNDYPDMEGLHCRMLERITTVENETVSKTSGGLLCYQVVFTLDPNFLRPGEYEQFFNYLLHNNLHLDVWDARSHLLLGTTAVELKYLCRQGRAAVQVTYSLDVMRDLQPTDNFDLQPTEGLQGRLHLRMTNVGRRSCKSTAGMVVFGQKPRQHLISIEDNAAYKGFRGGALSDACLCDSNTNKQVASTDLMGRVVRARPLTAVSQELREMLKSDAPLVGKPATVRSSADKDRQQKLARLHLVLQAMEGAAHKTDLIGHTALSGVQLSGTDRALELSTIHHYREQKKREQIERMLANVTTIVYDLEISFGCMEFFEFELKNPDSNEDTVHICIEDERNNTFVVTDPREVRVLKTAFGVNTPTEDGLFATDVTGRANATTPAGQGYLSIFLKPNETVRVPFKYMESSMLPTGAIGTNVQYTGAVTKQTQVFPEETRTVQVRITAFSHMMHEEYYS</sequence>
<gene>
    <name evidence="3" type="ORF">EG68_08220</name>
</gene>
<evidence type="ECO:0000313" key="3">
    <source>
        <dbReference type="EMBL" id="KAF7255332.1"/>
    </source>
</evidence>
<proteinExistence type="predicted"/>
<dbReference type="EMBL" id="JTDE01004070">
    <property type="protein sequence ID" value="KAF7255332.1"/>
    <property type="molecule type" value="Genomic_DNA"/>
</dbReference>
<evidence type="ECO:0000259" key="1">
    <source>
        <dbReference type="Pfam" id="PF26186"/>
    </source>
</evidence>
<keyword evidence="4" id="KW-1185">Reference proteome</keyword>
<name>A0A8S9YKT8_9TREM</name>
<dbReference type="PANTHER" id="PTHR31043:SF3">
    <property type="entry name" value="NEPHROCYSTIN-4"/>
    <property type="match status" value="1"/>
</dbReference>
<evidence type="ECO:0000259" key="2">
    <source>
        <dbReference type="Pfam" id="PF26190"/>
    </source>
</evidence>
<comment type="caution">
    <text evidence="3">The sequence shown here is derived from an EMBL/GenBank/DDBJ whole genome shotgun (WGS) entry which is preliminary data.</text>
</comment>
<dbReference type="GO" id="GO:0097546">
    <property type="term" value="C:ciliary base"/>
    <property type="evidence" value="ECO:0007669"/>
    <property type="project" value="TreeGrafter"/>
</dbReference>
<dbReference type="OrthoDB" id="313446at2759"/>
<organism evidence="3 4">
    <name type="scientific">Paragonimus skrjabini miyazakii</name>
    <dbReference type="NCBI Taxonomy" id="59628"/>
    <lineage>
        <taxon>Eukaryota</taxon>
        <taxon>Metazoa</taxon>
        <taxon>Spiralia</taxon>
        <taxon>Lophotrochozoa</taxon>
        <taxon>Platyhelminthes</taxon>
        <taxon>Trematoda</taxon>
        <taxon>Digenea</taxon>
        <taxon>Plagiorchiida</taxon>
        <taxon>Troglotremata</taxon>
        <taxon>Troglotrematidae</taxon>
        <taxon>Paragonimus</taxon>
    </lineage>
</organism>
<evidence type="ECO:0000313" key="4">
    <source>
        <dbReference type="Proteomes" id="UP000822476"/>
    </source>
</evidence>
<dbReference type="AlphaFoldDB" id="A0A8S9YKT8"/>
<dbReference type="GO" id="GO:0035869">
    <property type="term" value="C:ciliary transition zone"/>
    <property type="evidence" value="ECO:0007669"/>
    <property type="project" value="TreeGrafter"/>
</dbReference>